<reference evidence="2" key="1">
    <citation type="submission" date="2013-03" db="EMBL/GenBank/DDBJ databases">
        <title>The Genome Sequence of Anopheles minimus MINIMUS1.</title>
        <authorList>
            <consortium name="The Broad Institute Genomics Platform"/>
            <person name="Neafsey D.E."/>
            <person name="Walton C."/>
            <person name="Walker B."/>
            <person name="Young S.K."/>
            <person name="Zeng Q."/>
            <person name="Gargeya S."/>
            <person name="Fitzgerald M."/>
            <person name="Haas B."/>
            <person name="Abouelleil A."/>
            <person name="Allen A.W."/>
            <person name="Alvarado L."/>
            <person name="Arachchi H.M."/>
            <person name="Berlin A.M."/>
            <person name="Chapman S.B."/>
            <person name="Gainer-Dewar J."/>
            <person name="Goldberg J."/>
            <person name="Griggs A."/>
            <person name="Gujja S."/>
            <person name="Hansen M."/>
            <person name="Howarth C."/>
            <person name="Imamovic A."/>
            <person name="Ireland A."/>
            <person name="Larimer J."/>
            <person name="McCowan C."/>
            <person name="Murphy C."/>
            <person name="Pearson M."/>
            <person name="Poon T.W."/>
            <person name="Priest M."/>
            <person name="Roberts A."/>
            <person name="Saif S."/>
            <person name="Shea T."/>
            <person name="Sisk P."/>
            <person name="Sykes S."/>
            <person name="Wortman J."/>
            <person name="Nusbaum C."/>
            <person name="Birren B."/>
        </authorList>
    </citation>
    <scope>NUCLEOTIDE SEQUENCE [LARGE SCALE GENOMIC DNA]</scope>
    <source>
        <strain evidence="2">MINIMUS1</strain>
    </source>
</reference>
<evidence type="ECO:0000313" key="1">
    <source>
        <dbReference type="EnsemblMetazoa" id="AMIN002858-PA"/>
    </source>
</evidence>
<reference evidence="1" key="2">
    <citation type="submission" date="2020-05" db="UniProtKB">
        <authorList>
            <consortium name="EnsemblMetazoa"/>
        </authorList>
    </citation>
    <scope>IDENTIFICATION</scope>
    <source>
        <strain evidence="1">MINIMUS1</strain>
    </source>
</reference>
<name>A0A182VXQ9_9DIPT</name>
<dbReference type="AlphaFoldDB" id="A0A182VXQ9"/>
<organism evidence="1 2">
    <name type="scientific">Anopheles minimus</name>
    <dbReference type="NCBI Taxonomy" id="112268"/>
    <lineage>
        <taxon>Eukaryota</taxon>
        <taxon>Metazoa</taxon>
        <taxon>Ecdysozoa</taxon>
        <taxon>Arthropoda</taxon>
        <taxon>Hexapoda</taxon>
        <taxon>Insecta</taxon>
        <taxon>Pterygota</taxon>
        <taxon>Neoptera</taxon>
        <taxon>Endopterygota</taxon>
        <taxon>Diptera</taxon>
        <taxon>Nematocera</taxon>
        <taxon>Culicoidea</taxon>
        <taxon>Culicidae</taxon>
        <taxon>Anophelinae</taxon>
        <taxon>Anopheles</taxon>
    </lineage>
</organism>
<keyword evidence="2" id="KW-1185">Reference proteome</keyword>
<accession>A0A182VXQ9</accession>
<dbReference type="VEuPathDB" id="VectorBase:AMIN002858"/>
<proteinExistence type="predicted"/>
<protein>
    <submittedName>
        <fullName evidence="1">Uncharacterized protein</fullName>
    </submittedName>
</protein>
<dbReference type="EnsemblMetazoa" id="AMIN002858-RA">
    <property type="protein sequence ID" value="AMIN002858-PA"/>
    <property type="gene ID" value="AMIN002858"/>
</dbReference>
<sequence length="133" mass="15313">MYIVDLDGKWSNHRSMGDGGTLDGKEASTLILDRMAHTELVDERALEVAVFLARSRSQRESVNRSPSERTKRVRFLEVSNALRQVLPRRRSNDTHVLFHALTQRTALDYRNARFRTGAIFLLQNETPQCKCKL</sequence>
<evidence type="ECO:0000313" key="2">
    <source>
        <dbReference type="Proteomes" id="UP000075920"/>
    </source>
</evidence>
<dbReference type="Proteomes" id="UP000075920">
    <property type="component" value="Unassembled WGS sequence"/>
</dbReference>